<keyword evidence="16" id="KW-1185">Reference proteome</keyword>
<evidence type="ECO:0000256" key="2">
    <source>
        <dbReference type="ARBA" id="ARBA00022448"/>
    </source>
</evidence>
<keyword evidence="8" id="KW-0472">Membrane</keyword>
<feature type="domain" description="ABC transporter" evidence="14">
    <location>
        <begin position="21"/>
        <end position="272"/>
    </location>
</feature>
<dbReference type="EMBL" id="JBHUDH010000025">
    <property type="protein sequence ID" value="MFD1525337.1"/>
    <property type="molecule type" value="Genomic_DNA"/>
</dbReference>
<evidence type="ECO:0000256" key="1">
    <source>
        <dbReference type="ARBA" id="ARBA00004202"/>
    </source>
</evidence>
<evidence type="ECO:0000256" key="5">
    <source>
        <dbReference type="ARBA" id="ARBA00022840"/>
    </source>
</evidence>
<reference evidence="15 16" key="1">
    <citation type="journal article" date="2019" name="Int. J. Syst. Evol. Microbiol.">
        <title>The Global Catalogue of Microorganisms (GCM) 10K type strain sequencing project: providing services to taxonomists for standard genome sequencing and annotation.</title>
        <authorList>
            <consortium name="The Broad Institute Genomics Platform"/>
            <consortium name="The Broad Institute Genome Sequencing Center for Infectious Disease"/>
            <person name="Wu L."/>
            <person name="Ma J."/>
        </authorList>
    </citation>
    <scope>NUCLEOTIDE SEQUENCE [LARGE SCALE GENOMIC DNA]</scope>
    <source>
        <strain evidence="15 16">CGMCC 1.12285</strain>
    </source>
</reference>
<evidence type="ECO:0000256" key="10">
    <source>
        <dbReference type="ARBA" id="ARBA00039098"/>
    </source>
</evidence>
<keyword evidence="2" id="KW-0813">Transport</keyword>
<dbReference type="PROSITE" id="PS00211">
    <property type="entry name" value="ABC_TRANSPORTER_1"/>
    <property type="match status" value="1"/>
</dbReference>
<protein>
    <recommendedName>
        <fullName evidence="11">Nickel import system ATP-binding protein NikD</fullName>
        <ecNumber evidence="10">7.2.2.11</ecNumber>
    </recommendedName>
</protein>
<evidence type="ECO:0000256" key="13">
    <source>
        <dbReference type="SAM" id="MobiDB-lite"/>
    </source>
</evidence>
<accession>A0ABD6B4H8</accession>
<dbReference type="Gene3D" id="3.40.50.300">
    <property type="entry name" value="P-loop containing nucleotide triphosphate hydrolases"/>
    <property type="match status" value="1"/>
</dbReference>
<evidence type="ECO:0000256" key="4">
    <source>
        <dbReference type="ARBA" id="ARBA00022741"/>
    </source>
</evidence>
<evidence type="ECO:0000256" key="9">
    <source>
        <dbReference type="ARBA" id="ARBA00038669"/>
    </source>
</evidence>
<evidence type="ECO:0000256" key="7">
    <source>
        <dbReference type="ARBA" id="ARBA00023065"/>
    </source>
</evidence>
<comment type="catalytic activity">
    <reaction evidence="12">
        <text>Ni(2+)(out) + ATP + H2O = Ni(2+)(in) + ADP + phosphate + H(+)</text>
        <dbReference type="Rhea" id="RHEA:15557"/>
        <dbReference type="ChEBI" id="CHEBI:15377"/>
        <dbReference type="ChEBI" id="CHEBI:15378"/>
        <dbReference type="ChEBI" id="CHEBI:30616"/>
        <dbReference type="ChEBI" id="CHEBI:43474"/>
        <dbReference type="ChEBI" id="CHEBI:49786"/>
        <dbReference type="ChEBI" id="CHEBI:456216"/>
        <dbReference type="EC" id="7.2.2.11"/>
    </reaction>
    <physiologicalReaction direction="left-to-right" evidence="12">
        <dbReference type="Rhea" id="RHEA:15558"/>
    </physiologicalReaction>
</comment>
<keyword evidence="6" id="KW-1278">Translocase</keyword>
<organism evidence="15 16">
    <name type="scientific">Halolamina salina</name>
    <dbReference type="NCBI Taxonomy" id="1220023"/>
    <lineage>
        <taxon>Archaea</taxon>
        <taxon>Methanobacteriati</taxon>
        <taxon>Methanobacteriota</taxon>
        <taxon>Stenosarchaea group</taxon>
        <taxon>Halobacteria</taxon>
        <taxon>Halobacteriales</taxon>
        <taxon>Haloferacaceae</taxon>
    </lineage>
</organism>
<evidence type="ECO:0000256" key="6">
    <source>
        <dbReference type="ARBA" id="ARBA00022967"/>
    </source>
</evidence>
<proteinExistence type="predicted"/>
<comment type="subcellular location">
    <subcellularLocation>
        <location evidence="1">Cell membrane</location>
        <topology evidence="1">Peripheral membrane protein</topology>
    </subcellularLocation>
</comment>
<dbReference type="GO" id="GO:0005524">
    <property type="term" value="F:ATP binding"/>
    <property type="evidence" value="ECO:0007669"/>
    <property type="project" value="UniProtKB-KW"/>
</dbReference>
<keyword evidence="4" id="KW-0547">Nucleotide-binding</keyword>
<dbReference type="InterPro" id="IPR027417">
    <property type="entry name" value="P-loop_NTPase"/>
</dbReference>
<evidence type="ECO:0000256" key="11">
    <source>
        <dbReference type="ARBA" id="ARBA00044143"/>
    </source>
</evidence>
<dbReference type="GO" id="GO:0005886">
    <property type="term" value="C:plasma membrane"/>
    <property type="evidence" value="ECO:0007669"/>
    <property type="project" value="UniProtKB-SubCell"/>
</dbReference>
<gene>
    <name evidence="15" type="ORF">ACFR9S_03340</name>
</gene>
<dbReference type="SUPFAM" id="SSF52540">
    <property type="entry name" value="P-loop containing nucleoside triphosphate hydrolases"/>
    <property type="match status" value="1"/>
</dbReference>
<dbReference type="InterPro" id="IPR050388">
    <property type="entry name" value="ABC_Ni/Peptide_Import"/>
</dbReference>
<evidence type="ECO:0000256" key="8">
    <source>
        <dbReference type="ARBA" id="ARBA00023136"/>
    </source>
</evidence>
<dbReference type="InterPro" id="IPR013563">
    <property type="entry name" value="Oligopep_ABC_C"/>
</dbReference>
<sequence length="375" mass="40520">MSEQRTPMDPAATRTDTEPLLSIDDLQVHFNTEGGTVEALDGVSLSIGHDEVLGVIGESGCGKSVTALSTMGLLQSPPAEIVGGSITYDGTELLDLSDEELNEIRGDEITMIYQDPMSSLNPVLTIGRQVKEPLLAHRDVSEEAAHERAVEMLESVGLADAERLMTEYPDALSGGMRQRVVIAMALITEPKLLIADEPTTALDVTIQAQIMDLLTDLREEFEMSVLFISHDLAVISEIADRIGVMYAGNVVEQCDMRTLFESPLHPYTRKLAESIPSLEGETDRLPTIEGTVPELIDPPSGCRFAGRCPQYIGEVCDTVEPELETPSRVEGDQKVACHLYDEEREEDPPWPVGPTADGEAAGGTDDAGRTGVDGS</sequence>
<evidence type="ECO:0000256" key="3">
    <source>
        <dbReference type="ARBA" id="ARBA00022475"/>
    </source>
</evidence>
<feature type="compositionally biased region" description="Low complexity" evidence="13">
    <location>
        <begin position="353"/>
        <end position="375"/>
    </location>
</feature>
<evidence type="ECO:0000313" key="16">
    <source>
        <dbReference type="Proteomes" id="UP001597111"/>
    </source>
</evidence>
<keyword evidence="7" id="KW-0406">Ion transport</keyword>
<keyword evidence="5 15" id="KW-0067">ATP-binding</keyword>
<dbReference type="AlphaFoldDB" id="A0ABD6B4H8"/>
<dbReference type="GO" id="GO:0015413">
    <property type="term" value="F:ABC-type nickel transporter activity"/>
    <property type="evidence" value="ECO:0007669"/>
    <property type="project" value="UniProtKB-EC"/>
</dbReference>
<dbReference type="FunFam" id="3.40.50.300:FF:000016">
    <property type="entry name" value="Oligopeptide ABC transporter ATP-binding component"/>
    <property type="match status" value="1"/>
</dbReference>
<comment type="subunit">
    <text evidence="9">The complex is composed of two ATP-binding proteins (NikD and NikE), two transmembrane proteins (NikB and NikC) and a solute-binding protein (NikA).</text>
</comment>
<dbReference type="InterPro" id="IPR003593">
    <property type="entry name" value="AAA+_ATPase"/>
</dbReference>
<dbReference type="PANTHER" id="PTHR43297">
    <property type="entry name" value="OLIGOPEPTIDE TRANSPORT ATP-BINDING PROTEIN APPD"/>
    <property type="match status" value="1"/>
</dbReference>
<evidence type="ECO:0000259" key="14">
    <source>
        <dbReference type="PROSITE" id="PS50893"/>
    </source>
</evidence>
<keyword evidence="3" id="KW-1003">Cell membrane</keyword>
<dbReference type="NCBIfam" id="TIGR01727">
    <property type="entry name" value="oligo_HPY"/>
    <property type="match status" value="1"/>
</dbReference>
<dbReference type="EC" id="7.2.2.11" evidence="10"/>
<evidence type="ECO:0000313" key="15">
    <source>
        <dbReference type="EMBL" id="MFD1525337.1"/>
    </source>
</evidence>
<dbReference type="CDD" id="cd03257">
    <property type="entry name" value="ABC_NikE_OppD_transporters"/>
    <property type="match status" value="1"/>
</dbReference>
<comment type="caution">
    <text evidence="15">The sequence shown here is derived from an EMBL/GenBank/DDBJ whole genome shotgun (WGS) entry which is preliminary data.</text>
</comment>
<dbReference type="Pfam" id="PF00005">
    <property type="entry name" value="ABC_tran"/>
    <property type="match status" value="1"/>
</dbReference>
<dbReference type="SMART" id="SM00382">
    <property type="entry name" value="AAA"/>
    <property type="match status" value="1"/>
</dbReference>
<dbReference type="InterPro" id="IPR017871">
    <property type="entry name" value="ABC_transporter-like_CS"/>
</dbReference>
<dbReference type="InterPro" id="IPR003439">
    <property type="entry name" value="ABC_transporter-like_ATP-bd"/>
</dbReference>
<dbReference type="PANTHER" id="PTHR43297:SF13">
    <property type="entry name" value="NICKEL ABC TRANSPORTER, ATP-BINDING PROTEIN"/>
    <property type="match status" value="1"/>
</dbReference>
<dbReference type="PROSITE" id="PS50893">
    <property type="entry name" value="ABC_TRANSPORTER_2"/>
    <property type="match status" value="1"/>
</dbReference>
<dbReference type="Pfam" id="PF08352">
    <property type="entry name" value="oligo_HPY"/>
    <property type="match status" value="1"/>
</dbReference>
<evidence type="ECO:0000256" key="12">
    <source>
        <dbReference type="ARBA" id="ARBA00048610"/>
    </source>
</evidence>
<name>A0ABD6B4H8_9EURY</name>
<feature type="region of interest" description="Disordered" evidence="13">
    <location>
        <begin position="341"/>
        <end position="375"/>
    </location>
</feature>
<dbReference type="Proteomes" id="UP001597111">
    <property type="component" value="Unassembled WGS sequence"/>
</dbReference>